<sequence length="140" mass="16545">MIKKVTTEDEMGRISEIWLESNIETHDFIAADYWKSHLAEVKQLMIEAEIYAVYEEEQPVAFIGLVGNYIAGIFILKDYQKKGYGKKLLKVAQQKYSELHLSVYEKNQNAVAFYKYQNFIIIEQKMDENNEVEYLMVWTK</sequence>
<dbReference type="RefSeq" id="WP_069699308.1">
    <property type="nucleotide sequence ID" value="NZ_JAGGMA010000041.1"/>
</dbReference>
<dbReference type="AlphaFoldDB" id="A0A1E5KVB7"/>
<dbReference type="Gene3D" id="3.40.630.30">
    <property type="match status" value="1"/>
</dbReference>
<evidence type="ECO:0000313" key="5">
    <source>
        <dbReference type="Proteomes" id="UP000095256"/>
    </source>
</evidence>
<dbReference type="Proteomes" id="UP000095256">
    <property type="component" value="Unassembled WGS sequence"/>
</dbReference>
<name>A0A1E5KVB7_9ENTE</name>
<comment type="caution">
    <text evidence="4">The sequence shown here is derived from an EMBL/GenBank/DDBJ whole genome shotgun (WGS) entry which is preliminary data.</text>
</comment>
<evidence type="ECO:0000256" key="1">
    <source>
        <dbReference type="ARBA" id="ARBA00022679"/>
    </source>
</evidence>
<reference evidence="4 5" key="1">
    <citation type="submission" date="2016-09" db="EMBL/GenBank/DDBJ databases">
        <authorList>
            <person name="Capua I."/>
            <person name="De Benedictis P."/>
            <person name="Joannis T."/>
            <person name="Lombin L.H."/>
            <person name="Cattoli G."/>
        </authorList>
    </citation>
    <scope>NUCLEOTIDE SEQUENCE [LARGE SCALE GENOMIC DNA]</scope>
    <source>
        <strain evidence="4 5">LMG 25899</strain>
    </source>
</reference>
<accession>A0A1E5KVB7</accession>
<keyword evidence="1" id="KW-0808">Transferase</keyword>
<dbReference type="GO" id="GO:0016747">
    <property type="term" value="F:acyltransferase activity, transferring groups other than amino-acyl groups"/>
    <property type="evidence" value="ECO:0007669"/>
    <property type="project" value="InterPro"/>
</dbReference>
<dbReference type="SUPFAM" id="SSF55729">
    <property type="entry name" value="Acyl-CoA N-acyltransferases (Nat)"/>
    <property type="match status" value="1"/>
</dbReference>
<feature type="domain" description="N-acetyltransferase" evidence="3">
    <location>
        <begin position="1"/>
        <end position="140"/>
    </location>
</feature>
<organism evidence="4 5">
    <name type="scientific">Enterococcus rivorum</name>
    <dbReference type="NCBI Taxonomy" id="762845"/>
    <lineage>
        <taxon>Bacteria</taxon>
        <taxon>Bacillati</taxon>
        <taxon>Bacillota</taxon>
        <taxon>Bacilli</taxon>
        <taxon>Lactobacillales</taxon>
        <taxon>Enterococcaceae</taxon>
        <taxon>Enterococcus</taxon>
    </lineage>
</organism>
<keyword evidence="2" id="KW-0012">Acyltransferase</keyword>
<dbReference type="PANTHER" id="PTHR43800:SF1">
    <property type="entry name" value="PEPTIDYL-LYSINE N-ACETYLTRANSFERASE YJAB"/>
    <property type="match status" value="1"/>
</dbReference>
<evidence type="ECO:0000256" key="2">
    <source>
        <dbReference type="ARBA" id="ARBA00023315"/>
    </source>
</evidence>
<dbReference type="STRING" id="762845.BCR26_15655"/>
<dbReference type="PANTHER" id="PTHR43800">
    <property type="entry name" value="PEPTIDYL-LYSINE N-ACETYLTRANSFERASE YJAB"/>
    <property type="match status" value="1"/>
</dbReference>
<evidence type="ECO:0000259" key="3">
    <source>
        <dbReference type="PROSITE" id="PS51186"/>
    </source>
</evidence>
<dbReference type="EMBL" id="MIEK01000036">
    <property type="protein sequence ID" value="OEH81748.1"/>
    <property type="molecule type" value="Genomic_DNA"/>
</dbReference>
<dbReference type="PROSITE" id="PS51186">
    <property type="entry name" value="GNAT"/>
    <property type="match status" value="1"/>
</dbReference>
<proteinExistence type="predicted"/>
<keyword evidence="5" id="KW-1185">Reference proteome</keyword>
<dbReference type="InterPro" id="IPR016181">
    <property type="entry name" value="Acyl_CoA_acyltransferase"/>
</dbReference>
<evidence type="ECO:0000313" key="4">
    <source>
        <dbReference type="EMBL" id="OEH81748.1"/>
    </source>
</evidence>
<dbReference type="InterPro" id="IPR000182">
    <property type="entry name" value="GNAT_dom"/>
</dbReference>
<gene>
    <name evidence="4" type="ORF">BCR26_15655</name>
</gene>
<dbReference type="Pfam" id="PF00583">
    <property type="entry name" value="Acetyltransf_1"/>
    <property type="match status" value="1"/>
</dbReference>
<protein>
    <recommendedName>
        <fullName evidence="3">N-acetyltransferase domain-containing protein</fullName>
    </recommendedName>
</protein>